<dbReference type="EMBL" id="QYCN01000037">
    <property type="protein sequence ID" value="RIY06691.1"/>
    <property type="molecule type" value="Genomic_DNA"/>
</dbReference>
<evidence type="ECO:0000313" key="2">
    <source>
        <dbReference type="EMBL" id="RIY06691.1"/>
    </source>
</evidence>
<comment type="caution">
    <text evidence="2">The sequence shown here is derived from an EMBL/GenBank/DDBJ whole genome shotgun (WGS) entry which is preliminary data.</text>
</comment>
<dbReference type="PROSITE" id="PS51257">
    <property type="entry name" value="PROKAR_LIPOPROTEIN"/>
    <property type="match status" value="1"/>
</dbReference>
<feature type="chain" id="PRO_5018966619" evidence="1">
    <location>
        <begin position="21"/>
        <end position="229"/>
    </location>
</feature>
<keyword evidence="1" id="KW-0732">Signal</keyword>
<name>A0A418QNM2_9BACT</name>
<evidence type="ECO:0000256" key="1">
    <source>
        <dbReference type="SAM" id="SignalP"/>
    </source>
</evidence>
<proteinExistence type="predicted"/>
<feature type="signal peptide" evidence="1">
    <location>
        <begin position="1"/>
        <end position="20"/>
    </location>
</feature>
<organism evidence="2 3">
    <name type="scientific">Hymenobacter rubripertinctus</name>
    <dbReference type="NCBI Taxonomy" id="2029981"/>
    <lineage>
        <taxon>Bacteria</taxon>
        <taxon>Pseudomonadati</taxon>
        <taxon>Bacteroidota</taxon>
        <taxon>Cytophagia</taxon>
        <taxon>Cytophagales</taxon>
        <taxon>Hymenobacteraceae</taxon>
        <taxon>Hymenobacter</taxon>
    </lineage>
</organism>
<evidence type="ECO:0000313" key="3">
    <source>
        <dbReference type="Proteomes" id="UP000284250"/>
    </source>
</evidence>
<dbReference type="Proteomes" id="UP000284250">
    <property type="component" value="Unassembled WGS sequence"/>
</dbReference>
<dbReference type="OrthoDB" id="86940at2"/>
<protein>
    <submittedName>
        <fullName evidence="2">Uncharacterized protein</fullName>
    </submittedName>
</protein>
<reference evidence="2 3" key="2">
    <citation type="submission" date="2019-01" db="EMBL/GenBank/DDBJ databases">
        <title>Hymenobacter humicola sp. nov., isolated from soils in Antarctica.</title>
        <authorList>
            <person name="Sedlacek I."/>
            <person name="Holochova P."/>
            <person name="Kralova S."/>
            <person name="Pantucek R."/>
            <person name="Stankova E."/>
            <person name="Vrbovska V."/>
            <person name="Kristofova L."/>
            <person name="Svec P."/>
            <person name="Busse H.-J."/>
        </authorList>
    </citation>
    <scope>NUCLEOTIDE SEQUENCE [LARGE SCALE GENOMIC DNA]</scope>
    <source>
        <strain evidence="2 3">CCM 8852</strain>
    </source>
</reference>
<gene>
    <name evidence="2" type="ORF">D0T11_18240</name>
</gene>
<reference evidence="2 3" key="1">
    <citation type="submission" date="2018-09" db="EMBL/GenBank/DDBJ databases">
        <authorList>
            <person name="Zeman M."/>
            <person name="Pardy F."/>
        </authorList>
    </citation>
    <scope>NUCLEOTIDE SEQUENCE [LARGE SCALE GENOMIC DNA]</scope>
    <source>
        <strain evidence="2 3">CCM 8852</strain>
    </source>
</reference>
<sequence>MKMLPAQLAAGLLTLAACHAAPETPATTPEAALAAPASGATVTVAPAVAASTARTAAAGATVTDSLAAVRPFVPAGYQMLDVATGDLNRDAYPDKLLALDTILVDSLRRESEARRPLLLLTGQPDGTFRLAARNDNAVMCSSCGGMMGDPYRQLVIKNGYFLVEHYGGAGWRWTRIFTFKYDPTARRWFLHRAGGESFHSSDPEKAKTYVETARDFGRVPLESFKGDVG</sequence>
<dbReference type="RefSeq" id="WP_119657247.1">
    <property type="nucleotide sequence ID" value="NZ_JBHUOI010000016.1"/>
</dbReference>
<accession>A0A418QNM2</accession>
<keyword evidence="3" id="KW-1185">Reference proteome</keyword>
<dbReference type="AlphaFoldDB" id="A0A418QNM2"/>